<dbReference type="Pfam" id="PF00053">
    <property type="entry name" value="EGF_laminin"/>
    <property type="match status" value="2"/>
</dbReference>
<dbReference type="EMBL" id="CAXLJM020000166">
    <property type="protein sequence ID" value="CAL8148209.1"/>
    <property type="molecule type" value="Genomic_DNA"/>
</dbReference>
<keyword evidence="8" id="KW-0812">Transmembrane</keyword>
<dbReference type="Pfam" id="PF07648">
    <property type="entry name" value="Kazal_2"/>
    <property type="match status" value="8"/>
</dbReference>
<dbReference type="PANTHER" id="PTHR10913:SF81">
    <property type="entry name" value="KAZAL-LIKE DOMAIN-CONTAINING PROTEIN"/>
    <property type="match status" value="1"/>
</dbReference>
<dbReference type="Pfam" id="PF00054">
    <property type="entry name" value="Laminin_G_1"/>
    <property type="match status" value="3"/>
</dbReference>
<dbReference type="CDD" id="cd00104">
    <property type="entry name" value="KAZAL_FS"/>
    <property type="match status" value="7"/>
</dbReference>
<evidence type="ECO:0008006" key="15">
    <source>
        <dbReference type="Google" id="ProtNLM"/>
    </source>
</evidence>
<keyword evidence="3 5" id="KW-1015">Disulfide bond</keyword>
<evidence type="ECO:0000259" key="10">
    <source>
        <dbReference type="PROSITE" id="PS50026"/>
    </source>
</evidence>
<feature type="compositionally biased region" description="Polar residues" evidence="7">
    <location>
        <begin position="170"/>
        <end position="189"/>
    </location>
</feature>
<dbReference type="InterPro" id="IPR050653">
    <property type="entry name" value="Prot_Inhib_GrowthFact_Antg"/>
</dbReference>
<dbReference type="Proteomes" id="UP001642540">
    <property type="component" value="Unassembled WGS sequence"/>
</dbReference>
<evidence type="ECO:0000259" key="11">
    <source>
        <dbReference type="PROSITE" id="PS50027"/>
    </source>
</evidence>
<dbReference type="CDD" id="cd00055">
    <property type="entry name" value="EGF_Lam"/>
    <property type="match status" value="2"/>
</dbReference>
<evidence type="ECO:0000256" key="8">
    <source>
        <dbReference type="SAM" id="Phobius"/>
    </source>
</evidence>
<feature type="disulfide bond" evidence="5">
    <location>
        <begin position="1682"/>
        <end position="1691"/>
    </location>
</feature>
<evidence type="ECO:0000256" key="5">
    <source>
        <dbReference type="PROSITE-ProRule" id="PRU00076"/>
    </source>
</evidence>
<name>A0ABP1S9K5_9HEXA</name>
<dbReference type="CDD" id="cd00110">
    <property type="entry name" value="LamG"/>
    <property type="match status" value="3"/>
</dbReference>
<feature type="region of interest" description="Disordered" evidence="7">
    <location>
        <begin position="828"/>
        <end position="854"/>
    </location>
</feature>
<proteinExistence type="predicted"/>
<feature type="transmembrane region" description="Helical" evidence="8">
    <location>
        <begin position="339"/>
        <end position="361"/>
    </location>
</feature>
<dbReference type="PROSITE" id="PS50027">
    <property type="entry name" value="EGF_LAM_2"/>
    <property type="match status" value="2"/>
</dbReference>
<dbReference type="InterPro" id="IPR000742">
    <property type="entry name" value="EGF"/>
</dbReference>
<dbReference type="SMART" id="SM00057">
    <property type="entry name" value="FIMAC"/>
    <property type="match status" value="2"/>
</dbReference>
<dbReference type="PROSITE" id="PS51465">
    <property type="entry name" value="KAZAL_2"/>
    <property type="match status" value="8"/>
</dbReference>
<dbReference type="SMART" id="SM00280">
    <property type="entry name" value="KAZAL"/>
    <property type="match status" value="8"/>
</dbReference>
<reference evidence="13 14" key="1">
    <citation type="submission" date="2024-08" db="EMBL/GenBank/DDBJ databases">
        <authorList>
            <person name="Cucini C."/>
            <person name="Frati F."/>
        </authorList>
    </citation>
    <scope>NUCLEOTIDE SEQUENCE [LARGE SCALE GENOMIC DNA]</scope>
</reference>
<sequence length="2113" mass="229947">MDPYAGHMYASGAHLQNQPQIVTNHYGSLNYPPRNRVVYGSSYGDNSYNGSTDPEWQYPNNSLTLKPSSGGGSIDRYATHSPNYLSGGGTSGHQNQTTNPANPYTQHYAANIHNNPAYLQHQQQQHQNSPNRLPLNIANNYNGGVGVHGLNNHHPDVAVNSPPVNNLTINNHANYLGNHQHSNSVSGASNGPPPPPPSGDGQHAVVRQLQEKFGGGGGGGRTNNIGETGSDVTTDDNYGCDPDSTLRNNRAHHHHHVGGGVGVEGNHVGNHSVNNQQNNSSSNSNGGGVGGGGLNGVIPALCCSSEKDVLDQGGSGEGSEDENSSICLKSLWVHCRLSVLLVLVVILLILFLSFSGALLYFKIENGRTEGYLTDEEPCEQANCALGESCFMEAGRATCRCPESCSSSHAPVCGNDGVTYSNECLLRMHACQNRNSVQMKHPGECSMPDPCADKACLFGSRCVASADGHYATCECPTSCPNYGDSDDSQPVCGSNGVNYRNKCELDREACRLGRNITVRYEGKCDPCEDILCTSPQVCHLDEGRRAVCRCGEVCTMDFNPVCGSDGKTYANECVMRQEGCRSRRDLRIIYRGKCSSGVNPCESRVCQGYETCAINRFGIAQCTCAVVCDPIIRPVCGTDNRTYDNQCELNLSACREAKNVSVGYMGTCESGSACAKHMCQPGATCIEKNGFATCECPICSSDYDPVCGSNGISYQNECRLRLESCSANTTISVMYTGLCNGCDQKQCDFYSVCEADMTGPKCVCPGNCSAEIASHPSPVCGTDGETYENECELRKSACRQQKFVVVASKGHCGGSGSSSIAMSGGGNDAGLRSGGASSTATGKKSDVPLSNTNTGSNFDSFESTIYSHSQPKPKMCETIRCDFGAICELGEDGFPRCTCQFNCTFAPGNPVCASDLKLYVTECEMRREACHRQTELRPRPMELCEEIEVRPCHGEEPLRNLGTGDDLFCGNGPIRTNCPSGTYCHRTQSFAKCCRKQPERTTTLRPIPTTAEASKCEKSAYGCCPDGFTSALGSNHAGCPSLCQCNKLGSVEETCDPITHECDCKHGVGGERCDRCLPGFWGLQRISMEGQEGCMSCGCSKFGSVREDCEQMSGRCVCKPRVLGHKCNSCEEGEFLGPYGCTTDPINLGRSCDEVVCTYGAECEQDGERAGCVCNIACSDVTENEEVCASDGRTYDSDCLVTLESCQAQKPIWVVHKGPCAAASTGESGGTESPMRRWTGLHYTEPGDDGVDLIGLSESSRSNGEIWRDQMGTGFGSSGMKSTRHLPPQPKYHDNFHKNFYSHRSPTSATIQMRSYLGDSCQWTTDCVTAHSLCLSGWCICREGYYEDTERIQCKPIHSHLSGVQSCGKREDLCEDGSTCFDHRNGSYSCMCPLGSSNLGENCFKREYPAPFLHGRSTIRLGKLAGYHKLSLEVEIIPYINYAHGVIIFSSQHANGSGDFLSLAVIDGYVEFRYDLGDGPAILRSASRLVSGSIYHITAKRYNRDGLLRVDGEEDVKGTSPGSMKSLNLDHGGYMGFIPLNSTKIWETVGTSEGFVGCINRLKVGRRPIEFEDKDPLISGFHEVAQCPVLSLSHRLTTTPMYVPNEPDEYQGMREKSHNTNSHRNNGFSSHSLHNLTHFHPDSTGNKAHQHPAHGNPCLKNPCQSNGLCWVDHGSSSGYRCVCHPLDEGLHCETKANVVRETGAMLDFRGFSSLELHKIENGARHVNIEMWLMIRAPNGLILYNGQEMGKGDFVALLISGSHIQFLFDLGSGIGNITWHQPISLNKWHWIVASREGREGRLQIDGHPPMTGKSPPTLSELNLELPLYIGGIRDMNMVHRELGILASFDGAFQFVKINGETYYRDISNALEERLVHRYEGPPCGSSVEHPCSNGGTCFPRLESFICLCPSQYSGKSCENRKEIPGPVRFDGQNFLKFPRKIAKQVKAQRRNRIEVVFRTTSEAPGVILWTGKNPHGDSESRRGYLGVFIVDGYPELRIDLGSAKNRRPVVIRSKVKVTDGRWHQLLVARRRRLIVLQVDGSKPHRATAPVGSNVLVSDGRYWIGGVASSVLAGEIPPEFHQGFVGCIDLVRIERRRLPLSKIAVATGTPFCEDDY</sequence>
<dbReference type="InterPro" id="IPR003645">
    <property type="entry name" value="Fol_N"/>
</dbReference>
<feature type="disulfide bond" evidence="5">
    <location>
        <begin position="1906"/>
        <end position="1915"/>
    </location>
</feature>
<feature type="domain" description="Kazal-like" evidence="12">
    <location>
        <begin position="762"/>
        <end position="813"/>
    </location>
</feature>
<feature type="region of interest" description="Disordered" evidence="7">
    <location>
        <begin position="170"/>
        <end position="289"/>
    </location>
</feature>
<dbReference type="SMART" id="SM00179">
    <property type="entry name" value="EGF_CA"/>
    <property type="match status" value="2"/>
</dbReference>
<feature type="domain" description="Laminin G" evidence="9">
    <location>
        <begin position="1407"/>
        <end position="1586"/>
    </location>
</feature>
<feature type="domain" description="Kazal-like" evidence="12">
    <location>
        <begin position="392"/>
        <end position="446"/>
    </location>
</feature>
<dbReference type="PROSITE" id="PS50025">
    <property type="entry name" value="LAM_G_DOMAIN"/>
    <property type="match status" value="3"/>
</dbReference>
<keyword evidence="1" id="KW-0677">Repeat</keyword>
<dbReference type="InterPro" id="IPR002049">
    <property type="entry name" value="LE_dom"/>
</dbReference>
<evidence type="ECO:0000259" key="12">
    <source>
        <dbReference type="PROSITE" id="PS51465"/>
    </source>
</evidence>
<feature type="disulfide bond" evidence="6">
    <location>
        <begin position="1096"/>
        <end position="1108"/>
    </location>
</feature>
<feature type="disulfide bond" evidence="6">
    <location>
        <begin position="1042"/>
        <end position="1054"/>
    </location>
</feature>
<feature type="domain" description="Kazal-like" evidence="12">
    <location>
        <begin position="1172"/>
        <end position="1221"/>
    </location>
</feature>
<feature type="disulfide bond" evidence="6">
    <location>
        <begin position="1044"/>
        <end position="1061"/>
    </location>
</feature>
<feature type="domain" description="Kazal-like" evidence="12">
    <location>
        <begin position="475"/>
        <end position="525"/>
    </location>
</feature>
<feature type="domain" description="Kazal-like" evidence="12">
    <location>
        <begin position="615"/>
        <end position="669"/>
    </location>
</feature>
<evidence type="ECO:0000259" key="9">
    <source>
        <dbReference type="PROSITE" id="PS50025"/>
    </source>
</evidence>
<feature type="domain" description="EGF-like" evidence="10">
    <location>
        <begin position="1653"/>
        <end position="1692"/>
    </location>
</feature>
<dbReference type="PROSITE" id="PS01248">
    <property type="entry name" value="EGF_LAM_1"/>
    <property type="match status" value="2"/>
</dbReference>
<keyword evidence="8" id="KW-1133">Transmembrane helix</keyword>
<dbReference type="InterPro" id="IPR013320">
    <property type="entry name" value="ConA-like_dom_sf"/>
</dbReference>
<dbReference type="PROSITE" id="PS00022">
    <property type="entry name" value="EGF_1"/>
    <property type="match status" value="2"/>
</dbReference>
<dbReference type="SMART" id="SM00274">
    <property type="entry name" value="FOLN"/>
    <property type="match status" value="7"/>
</dbReference>
<comment type="caution">
    <text evidence="13">The sequence shown here is derived from an EMBL/GenBank/DDBJ whole genome shotgun (WGS) entry which is preliminary data.</text>
</comment>
<evidence type="ECO:0000256" key="2">
    <source>
        <dbReference type="ARBA" id="ARBA00022782"/>
    </source>
</evidence>
<feature type="domain" description="Kazal-like" evidence="12">
    <location>
        <begin position="541"/>
        <end position="595"/>
    </location>
</feature>
<feature type="domain" description="Laminin EGF-like" evidence="11">
    <location>
        <begin position="1096"/>
        <end position="1142"/>
    </location>
</feature>
<evidence type="ECO:0000313" key="14">
    <source>
        <dbReference type="Proteomes" id="UP001642540"/>
    </source>
</evidence>
<feature type="domain" description="Kazal-like" evidence="12">
    <location>
        <begin position="890"/>
        <end position="945"/>
    </location>
</feature>
<feature type="disulfide bond" evidence="6">
    <location>
        <begin position="1117"/>
        <end position="1126"/>
    </location>
</feature>
<evidence type="ECO:0000256" key="1">
    <source>
        <dbReference type="ARBA" id="ARBA00022737"/>
    </source>
</evidence>
<evidence type="ECO:0000256" key="3">
    <source>
        <dbReference type="ARBA" id="ARBA00023157"/>
    </source>
</evidence>
<organism evidence="13 14">
    <name type="scientific">Orchesella dallaii</name>
    <dbReference type="NCBI Taxonomy" id="48710"/>
    <lineage>
        <taxon>Eukaryota</taxon>
        <taxon>Metazoa</taxon>
        <taxon>Ecdysozoa</taxon>
        <taxon>Arthropoda</taxon>
        <taxon>Hexapoda</taxon>
        <taxon>Collembola</taxon>
        <taxon>Entomobryomorpha</taxon>
        <taxon>Entomobryoidea</taxon>
        <taxon>Orchesellidae</taxon>
        <taxon>Orchesellinae</taxon>
        <taxon>Orchesella</taxon>
    </lineage>
</organism>
<dbReference type="Pfam" id="PF00008">
    <property type="entry name" value="EGF"/>
    <property type="match status" value="1"/>
</dbReference>
<accession>A0ABP1S9K5</accession>
<keyword evidence="2" id="KW-0221">Differentiation</keyword>
<dbReference type="Gene3D" id="2.10.25.10">
    <property type="entry name" value="Laminin"/>
    <property type="match status" value="4"/>
</dbReference>
<keyword evidence="14" id="KW-1185">Reference proteome</keyword>
<dbReference type="SUPFAM" id="SSF57196">
    <property type="entry name" value="EGF/Laminin"/>
    <property type="match status" value="1"/>
</dbReference>
<dbReference type="CDD" id="cd00054">
    <property type="entry name" value="EGF_CA"/>
    <property type="match status" value="1"/>
</dbReference>
<feature type="region of interest" description="Disordered" evidence="7">
    <location>
        <begin position="1610"/>
        <end position="1652"/>
    </location>
</feature>
<feature type="compositionally biased region" description="Polar residues" evidence="7">
    <location>
        <begin position="222"/>
        <end position="236"/>
    </location>
</feature>
<dbReference type="Gene3D" id="2.60.120.200">
    <property type="match status" value="3"/>
</dbReference>
<feature type="domain" description="EGF-like" evidence="10">
    <location>
        <begin position="1877"/>
        <end position="1916"/>
    </location>
</feature>
<gene>
    <name evidence="13" type="ORF">ODALV1_LOCUS31355</name>
</gene>
<dbReference type="InterPro" id="IPR003884">
    <property type="entry name" value="FacI_MAC"/>
</dbReference>
<dbReference type="SMART" id="SM00181">
    <property type="entry name" value="EGF"/>
    <property type="match status" value="7"/>
</dbReference>
<keyword evidence="5" id="KW-0245">EGF-like domain</keyword>
<dbReference type="SUPFAM" id="SSF100895">
    <property type="entry name" value="Kazal-type serine protease inhibitors"/>
    <property type="match status" value="8"/>
</dbReference>
<dbReference type="SMART" id="SM00180">
    <property type="entry name" value="EGF_Lam"/>
    <property type="match status" value="2"/>
</dbReference>
<comment type="caution">
    <text evidence="5">Lacks conserved residue(s) required for the propagation of feature annotation.</text>
</comment>
<dbReference type="InterPro" id="IPR001881">
    <property type="entry name" value="EGF-like_Ca-bd_dom"/>
</dbReference>
<dbReference type="InterPro" id="IPR002350">
    <property type="entry name" value="Kazal_dom"/>
</dbReference>
<evidence type="ECO:0000256" key="6">
    <source>
        <dbReference type="PROSITE-ProRule" id="PRU00460"/>
    </source>
</evidence>
<evidence type="ECO:0000256" key="7">
    <source>
        <dbReference type="SAM" id="MobiDB-lite"/>
    </source>
</evidence>
<dbReference type="InterPro" id="IPR036058">
    <property type="entry name" value="Kazal_dom_sf"/>
</dbReference>
<feature type="domain" description="EGF-like" evidence="10">
    <location>
        <begin position="1362"/>
        <end position="1403"/>
    </location>
</feature>
<keyword evidence="4" id="KW-0325">Glycoprotein</keyword>
<protein>
    <recommendedName>
        <fullName evidence="15">Agrin</fullName>
    </recommendedName>
</protein>
<keyword evidence="8" id="KW-0472">Membrane</keyword>
<feature type="disulfide bond" evidence="6">
    <location>
        <begin position="1098"/>
        <end position="1115"/>
    </location>
</feature>
<feature type="domain" description="Laminin EGF-like" evidence="11">
    <location>
        <begin position="1042"/>
        <end position="1095"/>
    </location>
</feature>
<evidence type="ECO:0000313" key="13">
    <source>
        <dbReference type="EMBL" id="CAL8148209.1"/>
    </source>
</evidence>
<feature type="disulfide bond" evidence="6">
    <location>
        <begin position="1063"/>
        <end position="1072"/>
    </location>
</feature>
<evidence type="ECO:0000256" key="4">
    <source>
        <dbReference type="ARBA" id="ARBA00023180"/>
    </source>
</evidence>
<feature type="domain" description="Laminin G" evidence="9">
    <location>
        <begin position="1702"/>
        <end position="1881"/>
    </location>
</feature>
<feature type="domain" description="Kazal-like" evidence="12">
    <location>
        <begin position="694"/>
        <end position="740"/>
    </location>
</feature>
<feature type="compositionally biased region" description="Polar residues" evidence="7">
    <location>
        <begin position="834"/>
        <end position="854"/>
    </location>
</feature>
<dbReference type="SUPFAM" id="SSF49899">
    <property type="entry name" value="Concanavalin A-like lectins/glucanases"/>
    <property type="match status" value="3"/>
</dbReference>
<dbReference type="PANTHER" id="PTHR10913">
    <property type="entry name" value="FOLLISTATIN-RELATED"/>
    <property type="match status" value="1"/>
</dbReference>
<dbReference type="SMART" id="SM00282">
    <property type="entry name" value="LamG"/>
    <property type="match status" value="3"/>
</dbReference>
<dbReference type="PROSITE" id="PS50026">
    <property type="entry name" value="EGF_3"/>
    <property type="match status" value="3"/>
</dbReference>
<dbReference type="InterPro" id="IPR001791">
    <property type="entry name" value="Laminin_G"/>
</dbReference>
<feature type="compositionally biased region" description="Polar residues" evidence="7">
    <location>
        <begin position="1618"/>
        <end position="1634"/>
    </location>
</feature>
<keyword evidence="6" id="KW-0424">Laminin EGF-like domain</keyword>
<dbReference type="Gene3D" id="3.30.60.30">
    <property type="match status" value="8"/>
</dbReference>
<feature type="domain" description="Laminin G" evidence="9">
    <location>
        <begin position="1922"/>
        <end position="2109"/>
    </location>
</feature>
<feature type="compositionally biased region" description="Low complexity" evidence="7">
    <location>
        <begin position="264"/>
        <end position="284"/>
    </location>
</feature>